<dbReference type="Proteomes" id="UP001055553">
    <property type="component" value="Chromosome"/>
</dbReference>
<evidence type="ECO:0000313" key="2">
    <source>
        <dbReference type="Proteomes" id="UP001055553"/>
    </source>
</evidence>
<dbReference type="AlphaFoldDB" id="A0A915SSL1"/>
<keyword evidence="2" id="KW-1185">Reference proteome</keyword>
<dbReference type="EMBL" id="AP019769">
    <property type="protein sequence ID" value="BBL45471.1"/>
    <property type="molecule type" value="Genomic_DNA"/>
</dbReference>
<dbReference type="KEGG" id="naer:MJ1_0304"/>
<sequence>MYYNQIVVNNIIIRSEKDIKEILRSYISEYGTIKYINQEEEKNTIIPMLVYNIEFSYKSSKDIKETIEKNRYQLYKINEDYAINESYTKVIIEFWNNSLLIEYYNNRIFRPHKYNFSIIDKSEELDSILKEIEPIEYNLGNISIERKEKVQINKTIKYIDKIFSNNKLEELCIKEVSNDYFLCTYDISNIFIKIPEQKNLYNKISKYSTQYKNYIIKFSVERDNNYLVIKPKLYYNGLIVLKARSTIEDRKDFLKEILKSIKNLI</sequence>
<dbReference type="GeneID" id="74568255"/>
<proteinExistence type="predicted"/>
<evidence type="ECO:0000313" key="1">
    <source>
        <dbReference type="EMBL" id="BBL45471.1"/>
    </source>
</evidence>
<name>A0A915SSL1_9ARCH</name>
<dbReference type="RefSeq" id="WP_258393502.1">
    <property type="nucleotide sequence ID" value="NZ_AP019769.1"/>
</dbReference>
<accession>A0A915SSL1</accession>
<reference evidence="2" key="1">
    <citation type="journal article" date="2022" name="Int. J. Syst. Evol. Microbiol.">
        <title>Nanobdella aerobiophila gen. nov., sp. nov., a thermoacidophilic, obligate ectosymbiotic archaeon, and proposal of Nanobdellaceae fam. nov., Nanobdellales ord. nov. and Nanobdellia class. nov.</title>
        <authorList>
            <person name="Kato S."/>
            <person name="Ogasawara A."/>
            <person name="Itoh T."/>
            <person name="Sakai H.D."/>
            <person name="Shimizu M."/>
            <person name="Yuki M."/>
            <person name="Kaneko M."/>
            <person name="Takashina T."/>
            <person name="Ohkuma M."/>
        </authorList>
    </citation>
    <scope>NUCLEOTIDE SEQUENCE [LARGE SCALE GENOMIC DNA]</scope>
    <source>
        <strain evidence="2">MJ1</strain>
    </source>
</reference>
<organism evidence="1 2">
    <name type="scientific">Nanobdella aerobiophila</name>
    <dbReference type="NCBI Taxonomy" id="2586965"/>
    <lineage>
        <taxon>Archaea</taxon>
        <taxon>Nanobdellota</taxon>
        <taxon>Nanobdellia</taxon>
        <taxon>Nanobdellales</taxon>
        <taxon>Nanobdellaceae</taxon>
        <taxon>Nanobdella</taxon>
    </lineage>
</organism>
<gene>
    <name evidence="1" type="ORF">MJ1_0304</name>
</gene>
<protein>
    <submittedName>
        <fullName evidence="1">Uncharacterized protein</fullName>
    </submittedName>
</protein>